<dbReference type="Proteomes" id="UP001233314">
    <property type="component" value="Unassembled WGS sequence"/>
</dbReference>
<name>A0ABT9B096_9ACTN</name>
<sequence>MRILLGAALAAVVLSGCGAPAEPASAPALPSTIPSGLAMPRHPTGEAWRGLALVPADADVVTLTDYDTIRARFGVPEMTADEPVADRTAFWDRVRSDAVVLTQGILASKDARFWLDHGFTRDDVDWELRFSGPSGSGYVVAFRPDLDMAAVTRALGKKPLSGARVMSEEHLLVKGVASEGERVWASDPALPALVDGGAESAYLRRGCVPVRTALGDGATASDRGRLVGELDPRNLGDLPAFSVSFADGLATARLGTGRDDLVERAAITRAWPVTSGAAGFTDGFASDVLDDPSTGRIGLRPKKPNAAAAVTLDDLLPFAVCNRTDSLREPTG</sequence>
<proteinExistence type="predicted"/>
<keyword evidence="1" id="KW-0732">Signal</keyword>
<gene>
    <name evidence="2" type="ORF">Q5722_07775</name>
</gene>
<dbReference type="EMBL" id="JAUQTA010000001">
    <property type="protein sequence ID" value="MDO7868266.1"/>
    <property type="molecule type" value="Genomic_DNA"/>
</dbReference>
<evidence type="ECO:0000313" key="2">
    <source>
        <dbReference type="EMBL" id="MDO7868266.1"/>
    </source>
</evidence>
<accession>A0ABT9B096</accession>
<protein>
    <recommendedName>
        <fullName evidence="4">Lipoprotein</fullName>
    </recommendedName>
</protein>
<organism evidence="2 3">
    <name type="scientific">Nocardioides jiangxiensis</name>
    <dbReference type="NCBI Taxonomy" id="3064524"/>
    <lineage>
        <taxon>Bacteria</taxon>
        <taxon>Bacillati</taxon>
        <taxon>Actinomycetota</taxon>
        <taxon>Actinomycetes</taxon>
        <taxon>Propionibacteriales</taxon>
        <taxon>Nocardioidaceae</taxon>
        <taxon>Nocardioides</taxon>
    </lineage>
</organism>
<comment type="caution">
    <text evidence="2">The sequence shown here is derived from an EMBL/GenBank/DDBJ whole genome shotgun (WGS) entry which is preliminary data.</text>
</comment>
<feature type="signal peptide" evidence="1">
    <location>
        <begin position="1"/>
        <end position="21"/>
    </location>
</feature>
<evidence type="ECO:0008006" key="4">
    <source>
        <dbReference type="Google" id="ProtNLM"/>
    </source>
</evidence>
<keyword evidence="3" id="KW-1185">Reference proteome</keyword>
<reference evidence="2 3" key="1">
    <citation type="submission" date="2023-07" db="EMBL/GenBank/DDBJ databases">
        <title>Nocardioides sp. nov WY-20 isolated from soil.</title>
        <authorList>
            <person name="Liu B."/>
            <person name="Wan Y."/>
        </authorList>
    </citation>
    <scope>NUCLEOTIDE SEQUENCE [LARGE SCALE GENOMIC DNA]</scope>
    <source>
        <strain evidence="2 3">WY-20</strain>
    </source>
</reference>
<dbReference type="PROSITE" id="PS51257">
    <property type="entry name" value="PROKAR_LIPOPROTEIN"/>
    <property type="match status" value="1"/>
</dbReference>
<dbReference type="RefSeq" id="WP_305027640.1">
    <property type="nucleotide sequence ID" value="NZ_JAUQTA010000001.1"/>
</dbReference>
<evidence type="ECO:0000256" key="1">
    <source>
        <dbReference type="SAM" id="SignalP"/>
    </source>
</evidence>
<evidence type="ECO:0000313" key="3">
    <source>
        <dbReference type="Proteomes" id="UP001233314"/>
    </source>
</evidence>
<feature type="chain" id="PRO_5046470345" description="Lipoprotein" evidence="1">
    <location>
        <begin position="22"/>
        <end position="332"/>
    </location>
</feature>